<feature type="region of interest" description="Disordered" evidence="1">
    <location>
        <begin position="106"/>
        <end position="168"/>
    </location>
</feature>
<feature type="compositionally biased region" description="Pro residues" evidence="1">
    <location>
        <begin position="123"/>
        <end position="134"/>
    </location>
</feature>
<sequence>MGPWCPDHITDSAKEGGIWLSDGEVYDVDGAFVQNLAEFYNDTTWEMYDEEGNIYITDTKEDCNNAANPNVGEEYKNFCVECIPAYITNVTQSYLIPIRPVPQDELTLFSRGPRGGGPGADGPSPPDGAGPPRGPGDHNGGDRPGGRGDDGPPGRPNGNQNPIPSTRGIALNGVEFSAPAPVNNILSAYTLAPFDDAGGHINVHQGYHYHTTTGMNRTIAQNDGHSGLIGYAMDGHGIYERLDKNNIEPADLDEARGHYDKTRGYHYHVDASGNNNFINGLKGAYAVD</sequence>
<evidence type="ECO:0000259" key="2">
    <source>
        <dbReference type="Pfam" id="PF14240"/>
    </source>
</evidence>
<gene>
    <name evidence="3" type="ORF">EHW67_11440</name>
</gene>
<dbReference type="Pfam" id="PF14240">
    <property type="entry name" value="YHYH"/>
    <property type="match status" value="1"/>
</dbReference>
<feature type="compositionally biased region" description="Basic and acidic residues" evidence="1">
    <location>
        <begin position="135"/>
        <end position="152"/>
    </location>
</feature>
<name>A0A430K3J7_9FLAO</name>
<evidence type="ECO:0000313" key="3">
    <source>
        <dbReference type="EMBL" id="RTE53727.1"/>
    </source>
</evidence>
<dbReference type="AlphaFoldDB" id="A0A430K3J7"/>
<evidence type="ECO:0000256" key="1">
    <source>
        <dbReference type="SAM" id="MobiDB-lite"/>
    </source>
</evidence>
<organism evidence="3 4">
    <name type="scientific">Arenibacter aquaticus</name>
    <dbReference type="NCBI Taxonomy" id="2489054"/>
    <lineage>
        <taxon>Bacteria</taxon>
        <taxon>Pseudomonadati</taxon>
        <taxon>Bacteroidota</taxon>
        <taxon>Flavobacteriia</taxon>
        <taxon>Flavobacteriales</taxon>
        <taxon>Flavobacteriaceae</taxon>
        <taxon>Arenibacter</taxon>
    </lineage>
</organism>
<reference evidence="3 4" key="1">
    <citation type="submission" date="2018-11" db="EMBL/GenBank/DDBJ databases">
        <title>Arenibacter aquaticus sp.nov., a marine bacterium isolated from surface seawater in the South China Sea.</title>
        <authorList>
            <person name="Guo J."/>
            <person name="Sun J."/>
        </authorList>
    </citation>
    <scope>NUCLEOTIDE SEQUENCE [LARGE SCALE GENOMIC DNA]</scope>
    <source>
        <strain evidence="3 4">GUO666</strain>
    </source>
</reference>
<keyword evidence="4" id="KW-1185">Reference proteome</keyword>
<accession>A0A430K3J7</accession>
<proteinExistence type="predicted"/>
<dbReference type="EMBL" id="RQPJ01000005">
    <property type="protein sequence ID" value="RTE53727.1"/>
    <property type="molecule type" value="Genomic_DNA"/>
</dbReference>
<dbReference type="InterPro" id="IPR025924">
    <property type="entry name" value="YHYH_dom"/>
</dbReference>
<evidence type="ECO:0000313" key="4">
    <source>
        <dbReference type="Proteomes" id="UP000267585"/>
    </source>
</evidence>
<dbReference type="Proteomes" id="UP000267585">
    <property type="component" value="Unassembled WGS sequence"/>
</dbReference>
<comment type="caution">
    <text evidence="3">The sequence shown here is derived from an EMBL/GenBank/DDBJ whole genome shotgun (WGS) entry which is preliminary data.</text>
</comment>
<feature type="domain" description="YHYH" evidence="2">
    <location>
        <begin position="166"/>
        <end position="242"/>
    </location>
</feature>
<protein>
    <submittedName>
        <fullName evidence="3">YHYH protein</fullName>
    </submittedName>
</protein>
<dbReference type="OrthoDB" id="9796530at2"/>